<dbReference type="PANTHER" id="PTHR46558">
    <property type="entry name" value="TRACRIPTIONAL REGULATORY PROTEIN-RELATED-RELATED"/>
    <property type="match status" value="1"/>
</dbReference>
<feature type="domain" description="HTH cro/C1-type" evidence="2">
    <location>
        <begin position="10"/>
        <end position="64"/>
    </location>
</feature>
<dbReference type="Proteomes" id="UP000649345">
    <property type="component" value="Unassembled WGS sequence"/>
</dbReference>
<dbReference type="InterPro" id="IPR010982">
    <property type="entry name" value="Lambda_DNA-bd_dom_sf"/>
</dbReference>
<dbReference type="CDD" id="cd00093">
    <property type="entry name" value="HTH_XRE"/>
    <property type="match status" value="1"/>
</dbReference>
<dbReference type="Pfam" id="PF01381">
    <property type="entry name" value="HTH_3"/>
    <property type="match status" value="1"/>
</dbReference>
<name>A0A923LA44_9FIRM</name>
<organism evidence="3 4">
    <name type="scientific">Anaerosacchariphilus hominis</name>
    <dbReference type="NCBI Taxonomy" id="2763017"/>
    <lineage>
        <taxon>Bacteria</taxon>
        <taxon>Bacillati</taxon>
        <taxon>Bacillota</taxon>
        <taxon>Clostridia</taxon>
        <taxon>Lachnospirales</taxon>
        <taxon>Lachnospiraceae</taxon>
        <taxon>Anaerosacchariphilus</taxon>
    </lineage>
</organism>
<keyword evidence="1" id="KW-0238">DNA-binding</keyword>
<dbReference type="Gene3D" id="1.10.260.40">
    <property type="entry name" value="lambda repressor-like DNA-binding domains"/>
    <property type="match status" value="1"/>
</dbReference>
<dbReference type="SUPFAM" id="SSF47413">
    <property type="entry name" value="lambda repressor-like DNA-binding domains"/>
    <property type="match status" value="1"/>
</dbReference>
<dbReference type="EMBL" id="JACOOR010000002">
    <property type="protein sequence ID" value="MBC5658684.1"/>
    <property type="molecule type" value="Genomic_DNA"/>
</dbReference>
<comment type="caution">
    <text evidence="3">The sequence shown here is derived from an EMBL/GenBank/DDBJ whole genome shotgun (WGS) entry which is preliminary data.</text>
</comment>
<proteinExistence type="predicted"/>
<gene>
    <name evidence="3" type="ORF">H8S44_02705</name>
</gene>
<sequence length="138" mass="15673">MPELNLSDNMRNLRAANEYSQQEVSDMLHIARQTYSLYETGKRIPDTMTVCRLADIYQIPVETLLFGSFVNGQLADHPAHYHTAAGPDNSCMHLNGADAKMLMDYKSFPMEVQREVREFIRFKKHLLAKDNPGQGGTP</sequence>
<keyword evidence="4" id="KW-1185">Reference proteome</keyword>
<accession>A0A923LA44</accession>
<evidence type="ECO:0000313" key="3">
    <source>
        <dbReference type="EMBL" id="MBC5658684.1"/>
    </source>
</evidence>
<dbReference type="PANTHER" id="PTHR46558:SF14">
    <property type="entry name" value="HTH-TYPE TRANSCRIPTIONAL REGULATOR ANSR"/>
    <property type="match status" value="1"/>
</dbReference>
<dbReference type="InterPro" id="IPR001387">
    <property type="entry name" value="Cro/C1-type_HTH"/>
</dbReference>
<evidence type="ECO:0000256" key="1">
    <source>
        <dbReference type="ARBA" id="ARBA00023125"/>
    </source>
</evidence>
<protein>
    <submittedName>
        <fullName evidence="3">Helix-turn-helix transcriptional regulator</fullName>
    </submittedName>
</protein>
<dbReference type="GO" id="GO:0003677">
    <property type="term" value="F:DNA binding"/>
    <property type="evidence" value="ECO:0007669"/>
    <property type="project" value="UniProtKB-KW"/>
</dbReference>
<dbReference type="SMART" id="SM00530">
    <property type="entry name" value="HTH_XRE"/>
    <property type="match status" value="1"/>
</dbReference>
<dbReference type="AlphaFoldDB" id="A0A923LA44"/>
<dbReference type="RefSeq" id="WP_186873375.1">
    <property type="nucleotide sequence ID" value="NZ_JACOOR010000002.1"/>
</dbReference>
<reference evidence="3" key="1">
    <citation type="submission" date="2020-08" db="EMBL/GenBank/DDBJ databases">
        <title>Genome public.</title>
        <authorList>
            <person name="Liu C."/>
            <person name="Sun Q."/>
        </authorList>
    </citation>
    <scope>NUCLEOTIDE SEQUENCE</scope>
    <source>
        <strain evidence="3">NSJ-68</strain>
    </source>
</reference>
<evidence type="ECO:0000313" key="4">
    <source>
        <dbReference type="Proteomes" id="UP000649345"/>
    </source>
</evidence>
<dbReference type="PROSITE" id="PS50943">
    <property type="entry name" value="HTH_CROC1"/>
    <property type="match status" value="1"/>
</dbReference>
<evidence type="ECO:0000259" key="2">
    <source>
        <dbReference type="PROSITE" id="PS50943"/>
    </source>
</evidence>